<dbReference type="Proteomes" id="UP000059419">
    <property type="component" value="Chromosome 1"/>
</dbReference>
<sequence>MRYLLLILTCLLPSLTLAKSVAVNLQAACDIEQLELKLIDRQRAPYDIFMFEVQMTLTEAAAQRLSTVTRENMRQVLALSLNHVPLTSATIQGVLGANMRVVITAEIAQRLLPALQDKRCPLNAAAATADTPD</sequence>
<reference evidence="3" key="1">
    <citation type="submission" date="2015-11" db="EMBL/GenBank/DDBJ databases">
        <authorList>
            <person name="Blom J."/>
        </authorList>
    </citation>
    <scope>NUCLEOTIDE SEQUENCE [LARGE SCALE GENOMIC DNA]</scope>
</reference>
<organism evidence="2 3">
    <name type="scientific">Duffyella gerundensis</name>
    <dbReference type="NCBI Taxonomy" id="1619313"/>
    <lineage>
        <taxon>Bacteria</taxon>
        <taxon>Pseudomonadati</taxon>
        <taxon>Pseudomonadota</taxon>
        <taxon>Gammaproteobacteria</taxon>
        <taxon>Enterobacterales</taxon>
        <taxon>Erwiniaceae</taxon>
        <taxon>Duffyella</taxon>
    </lineage>
</organism>
<evidence type="ECO:0000256" key="1">
    <source>
        <dbReference type="SAM" id="SignalP"/>
    </source>
</evidence>
<proteinExistence type="predicted"/>
<gene>
    <name evidence="2" type="ORF">EM595_1790</name>
</gene>
<evidence type="ECO:0008006" key="4">
    <source>
        <dbReference type="Google" id="ProtNLM"/>
    </source>
</evidence>
<dbReference type="RefSeq" id="WP_067430575.1">
    <property type="nucleotide sequence ID" value="NZ_LN907827.1"/>
</dbReference>
<keyword evidence="1" id="KW-0732">Signal</keyword>
<dbReference type="KEGG" id="ege:EM595_1790"/>
<name>A0A0U5L3U8_9GAMM</name>
<dbReference type="AlphaFoldDB" id="A0A0U5L3U8"/>
<feature type="chain" id="PRO_5006861046" description="Secreted protein" evidence="1">
    <location>
        <begin position="19"/>
        <end position="133"/>
    </location>
</feature>
<evidence type="ECO:0000313" key="3">
    <source>
        <dbReference type="Proteomes" id="UP000059419"/>
    </source>
</evidence>
<evidence type="ECO:0000313" key="2">
    <source>
        <dbReference type="EMBL" id="CUU24024.1"/>
    </source>
</evidence>
<protein>
    <recommendedName>
        <fullName evidence="4">Secreted protein</fullName>
    </recommendedName>
</protein>
<feature type="signal peptide" evidence="1">
    <location>
        <begin position="1"/>
        <end position="18"/>
    </location>
</feature>
<keyword evidence="3" id="KW-1185">Reference proteome</keyword>
<accession>A0A0U5L3U8</accession>
<dbReference type="EMBL" id="LN907827">
    <property type="protein sequence ID" value="CUU24024.1"/>
    <property type="molecule type" value="Genomic_DNA"/>
</dbReference>
<dbReference type="Gene3D" id="3.30.1360.200">
    <property type="match status" value="1"/>
</dbReference>